<protein>
    <submittedName>
        <fullName evidence="6">TetR family transcriptional regulator</fullName>
    </submittedName>
</protein>
<evidence type="ECO:0000259" key="5">
    <source>
        <dbReference type="PROSITE" id="PS50977"/>
    </source>
</evidence>
<keyword evidence="3" id="KW-0804">Transcription</keyword>
<organism evidence="6 7">
    <name type="scientific">Teichococcus aestuarii</name>
    <dbReference type="NCBI Taxonomy" id="568898"/>
    <lineage>
        <taxon>Bacteria</taxon>
        <taxon>Pseudomonadati</taxon>
        <taxon>Pseudomonadota</taxon>
        <taxon>Alphaproteobacteria</taxon>
        <taxon>Acetobacterales</taxon>
        <taxon>Roseomonadaceae</taxon>
        <taxon>Roseomonas</taxon>
    </lineage>
</organism>
<dbReference type="SUPFAM" id="SSF46689">
    <property type="entry name" value="Homeodomain-like"/>
    <property type="match status" value="1"/>
</dbReference>
<dbReference type="GO" id="GO:0003700">
    <property type="term" value="F:DNA-binding transcription factor activity"/>
    <property type="evidence" value="ECO:0007669"/>
    <property type="project" value="TreeGrafter"/>
</dbReference>
<feature type="domain" description="HTH tetR-type" evidence="5">
    <location>
        <begin position="12"/>
        <end position="72"/>
    </location>
</feature>
<evidence type="ECO:0000256" key="4">
    <source>
        <dbReference type="PROSITE-ProRule" id="PRU00335"/>
    </source>
</evidence>
<dbReference type="InterPro" id="IPR001647">
    <property type="entry name" value="HTH_TetR"/>
</dbReference>
<accession>A0A2U1V5Y7</accession>
<dbReference type="InterPro" id="IPR025996">
    <property type="entry name" value="MT1864/Rv1816-like_C"/>
</dbReference>
<dbReference type="PANTHER" id="PTHR30055:SF220">
    <property type="entry name" value="TETR-FAMILY REGULATORY PROTEIN"/>
    <property type="match status" value="1"/>
</dbReference>
<keyword evidence="7" id="KW-1185">Reference proteome</keyword>
<dbReference type="RefSeq" id="WP_109516655.1">
    <property type="nucleotide sequence ID" value="NZ_PDOA01000004.1"/>
</dbReference>
<dbReference type="Pfam" id="PF13305">
    <property type="entry name" value="TetR_C_33"/>
    <property type="match status" value="1"/>
</dbReference>
<keyword evidence="2 4" id="KW-0238">DNA-binding</keyword>
<dbReference type="Gene3D" id="1.10.357.10">
    <property type="entry name" value="Tetracycline Repressor, domain 2"/>
    <property type="match status" value="1"/>
</dbReference>
<reference evidence="7" key="1">
    <citation type="submission" date="2017-10" db="EMBL/GenBank/DDBJ databases">
        <authorList>
            <person name="Toshchakov S.V."/>
            <person name="Goeva M.A."/>
        </authorList>
    </citation>
    <scope>NUCLEOTIDE SEQUENCE [LARGE SCALE GENOMIC DNA]</scope>
    <source>
        <strain evidence="7">JR1/69-1-13</strain>
    </source>
</reference>
<dbReference type="GO" id="GO:0000976">
    <property type="term" value="F:transcription cis-regulatory region binding"/>
    <property type="evidence" value="ECO:0007669"/>
    <property type="project" value="TreeGrafter"/>
</dbReference>
<keyword evidence="1" id="KW-0805">Transcription regulation</keyword>
<dbReference type="InterPro" id="IPR036271">
    <property type="entry name" value="Tet_transcr_reg_TetR-rel_C_sf"/>
</dbReference>
<dbReference type="SUPFAM" id="SSF48498">
    <property type="entry name" value="Tetracyclin repressor-like, C-terminal domain"/>
    <property type="match status" value="1"/>
</dbReference>
<dbReference type="InterPro" id="IPR050109">
    <property type="entry name" value="HTH-type_TetR-like_transc_reg"/>
</dbReference>
<sequence>MSTSAPDPYHHGDLRAALLRAAEAMLAAQGPQDLSLRAVARAAGVSHNAPYRHFASREALLAALAAEGFRRLAAALEGAGAGMAALGRAYLGFAEANPALYRLMFGQGPSRAAHPALAAAADAAFAPLAARRPDRAAALRAWALVHGIAQLRADGHWPEPGAALAEAVLREEG</sequence>
<evidence type="ECO:0000256" key="3">
    <source>
        <dbReference type="ARBA" id="ARBA00023163"/>
    </source>
</evidence>
<dbReference type="Proteomes" id="UP000245048">
    <property type="component" value="Unassembled WGS sequence"/>
</dbReference>
<dbReference type="InterPro" id="IPR009057">
    <property type="entry name" value="Homeodomain-like_sf"/>
</dbReference>
<dbReference type="Pfam" id="PF00440">
    <property type="entry name" value="TetR_N"/>
    <property type="match status" value="1"/>
</dbReference>
<name>A0A2U1V5Y7_9PROT</name>
<dbReference type="EMBL" id="PDOA01000004">
    <property type="protein sequence ID" value="PWC29315.1"/>
    <property type="molecule type" value="Genomic_DNA"/>
</dbReference>
<evidence type="ECO:0000313" key="7">
    <source>
        <dbReference type="Proteomes" id="UP000245048"/>
    </source>
</evidence>
<dbReference type="AlphaFoldDB" id="A0A2U1V5Y7"/>
<proteinExistence type="predicted"/>
<dbReference type="PRINTS" id="PR00455">
    <property type="entry name" value="HTHTETR"/>
</dbReference>
<evidence type="ECO:0000256" key="1">
    <source>
        <dbReference type="ARBA" id="ARBA00023015"/>
    </source>
</evidence>
<gene>
    <name evidence="6" type="ORF">CR165_09105</name>
</gene>
<comment type="caution">
    <text evidence="6">The sequence shown here is derived from an EMBL/GenBank/DDBJ whole genome shotgun (WGS) entry which is preliminary data.</text>
</comment>
<feature type="DNA-binding region" description="H-T-H motif" evidence="4">
    <location>
        <begin position="35"/>
        <end position="54"/>
    </location>
</feature>
<dbReference type="PANTHER" id="PTHR30055">
    <property type="entry name" value="HTH-TYPE TRANSCRIPTIONAL REGULATOR RUTR"/>
    <property type="match status" value="1"/>
</dbReference>
<evidence type="ECO:0000256" key="2">
    <source>
        <dbReference type="ARBA" id="ARBA00023125"/>
    </source>
</evidence>
<evidence type="ECO:0000313" key="6">
    <source>
        <dbReference type="EMBL" id="PWC29315.1"/>
    </source>
</evidence>
<dbReference type="PROSITE" id="PS50977">
    <property type="entry name" value="HTH_TETR_2"/>
    <property type="match status" value="1"/>
</dbReference>